<keyword evidence="2" id="KW-1185">Reference proteome</keyword>
<comment type="caution">
    <text evidence="1">The sequence shown here is derived from an EMBL/GenBank/DDBJ whole genome shotgun (WGS) entry which is preliminary data.</text>
</comment>
<proteinExistence type="predicted"/>
<sequence length="761" mass="81590">MLLFPEPDEEQEEVVVNLAGLSREILVNIVQASSCPIRTYCQFLGTSHTIRAVVRGSLRELVFAFEARDIESLSDAYERHATLTTDTVAALVGPCKGLTKLIMPRGHEMELRTGGDQTLWVDEAFTGHDVLSVLDISGCDLMPVLARMASHLHGLEELSLSTEPLTPETLAALSANCPRLRALRTRIFETPETPLDALGPLLGIIQELALPAGLSPPASAILGRFTSLRCLSWRDATCTDELRALAPRLTHLTLGHSRGVSGLIAMGFRRLEELALFGSRHCLTGSQAARLLAANQGLRAVELRVRSQVGALLAALGPLAHLTRVSLQLPAKSFFADLPPVLHVQFEELRVDIEGDGMLRSLLTITGPRLRHLILNFSLAEDALLSLACPALEVVTLPGYQKAKPYVLAMDCPRLRLINGLGAQRLTAQTASMPQLFRVESDEAPTLDWLAPLLARAPRLAVLNAVVLPTQLAEHAFSALLGGESSTVAKLGMGLDFPQPPEPSAAVVTLRLPASVQRVALTLSSPIGAVQELRLEAPGLQTLQICGFCHSGSLTLALESSPALRSLAFWSFPALTSLVLAPEAPLDTFKTGALCDSLEAPALIELFTRHGSLLERVSLSSFNLSRKDAPVAQQLLAALGALPKLTHLSLSETPTEDFTLASLSIKHLTLPQCPNSTNRHPRSVTLNCPRLEVLHAMFDTSIERALLTHVGTPLAKTTPAGIEGPRSVGSGLALTQTGTHGGLTVSLLEYLCLFPGPNSND</sequence>
<dbReference type="EMBL" id="JAPMOS010000059">
    <property type="protein sequence ID" value="KAJ4456851.1"/>
    <property type="molecule type" value="Genomic_DNA"/>
</dbReference>
<evidence type="ECO:0000313" key="1">
    <source>
        <dbReference type="EMBL" id="KAJ4456851.1"/>
    </source>
</evidence>
<protein>
    <submittedName>
        <fullName evidence="1">Uncharacterized protein</fullName>
    </submittedName>
</protein>
<dbReference type="PANTHER" id="PTHR13318">
    <property type="entry name" value="PARTNER OF PAIRED, ISOFORM B-RELATED"/>
    <property type="match status" value="1"/>
</dbReference>
<dbReference type="SUPFAM" id="SSF52047">
    <property type="entry name" value="RNI-like"/>
    <property type="match status" value="2"/>
</dbReference>
<dbReference type="InterPro" id="IPR032675">
    <property type="entry name" value="LRR_dom_sf"/>
</dbReference>
<dbReference type="Gene3D" id="3.80.10.10">
    <property type="entry name" value="Ribonuclease Inhibitor"/>
    <property type="match status" value="2"/>
</dbReference>
<organism evidence="1 2">
    <name type="scientific">Paratrimastix pyriformis</name>
    <dbReference type="NCBI Taxonomy" id="342808"/>
    <lineage>
        <taxon>Eukaryota</taxon>
        <taxon>Metamonada</taxon>
        <taxon>Preaxostyla</taxon>
        <taxon>Paratrimastigidae</taxon>
        <taxon>Paratrimastix</taxon>
    </lineage>
</organism>
<reference evidence="1" key="1">
    <citation type="journal article" date="2022" name="bioRxiv">
        <title>Genomics of Preaxostyla Flagellates Illuminates Evolutionary Transitions and the Path Towards Mitochondrial Loss.</title>
        <authorList>
            <person name="Novak L.V.F."/>
            <person name="Treitli S.C."/>
            <person name="Pyrih J."/>
            <person name="Halakuc P."/>
            <person name="Pipaliya S.V."/>
            <person name="Vacek V."/>
            <person name="Brzon O."/>
            <person name="Soukal P."/>
            <person name="Eme L."/>
            <person name="Dacks J.B."/>
            <person name="Karnkowska A."/>
            <person name="Elias M."/>
            <person name="Hampl V."/>
        </authorList>
    </citation>
    <scope>NUCLEOTIDE SEQUENCE</scope>
    <source>
        <strain evidence="1">RCP-MX</strain>
    </source>
</reference>
<gene>
    <name evidence="1" type="ORF">PAPYR_7778</name>
</gene>
<dbReference type="Proteomes" id="UP001141327">
    <property type="component" value="Unassembled WGS sequence"/>
</dbReference>
<evidence type="ECO:0000313" key="2">
    <source>
        <dbReference type="Proteomes" id="UP001141327"/>
    </source>
</evidence>
<accession>A0ABQ8UC50</accession>
<name>A0ABQ8UC50_9EUKA</name>